<name>A0A506URR7_9PROT</name>
<dbReference type="EMBL" id="SORZ01000001">
    <property type="protein sequence ID" value="TPW36040.1"/>
    <property type="molecule type" value="Genomic_DNA"/>
</dbReference>
<dbReference type="Pfam" id="PF04216">
    <property type="entry name" value="FdhE_N"/>
    <property type="match status" value="1"/>
</dbReference>
<dbReference type="PIRSF" id="PIRSF018296">
    <property type="entry name" value="Format_dh_formtn"/>
    <property type="match status" value="1"/>
</dbReference>
<dbReference type="GO" id="GO:0051604">
    <property type="term" value="P:protein maturation"/>
    <property type="evidence" value="ECO:0007669"/>
    <property type="project" value="TreeGrafter"/>
</dbReference>
<dbReference type="Pfam" id="PF24860">
    <property type="entry name" value="FdhE_C"/>
    <property type="match status" value="1"/>
</dbReference>
<evidence type="ECO:0000259" key="5">
    <source>
        <dbReference type="Pfam" id="PF24860"/>
    </source>
</evidence>
<evidence type="ECO:0000313" key="7">
    <source>
        <dbReference type="Proteomes" id="UP000315037"/>
    </source>
</evidence>
<comment type="caution">
    <text evidence="6">The sequence shown here is derived from an EMBL/GenBank/DDBJ whole genome shotgun (WGS) entry which is preliminary data.</text>
</comment>
<accession>A0A506URR7</accession>
<organism evidence="6 7">
    <name type="scientific">Oecophyllibacter saccharovorans</name>
    <dbReference type="NCBI Taxonomy" id="2558360"/>
    <lineage>
        <taxon>Bacteria</taxon>
        <taxon>Pseudomonadati</taxon>
        <taxon>Pseudomonadota</taxon>
        <taxon>Alphaproteobacteria</taxon>
        <taxon>Acetobacterales</taxon>
        <taxon>Acetobacteraceae</taxon>
        <taxon>Oecophyllibacter</taxon>
    </lineage>
</organism>
<feature type="domain" description="FdhE central" evidence="4">
    <location>
        <begin position="219"/>
        <end position="255"/>
    </location>
</feature>
<evidence type="ECO:0000259" key="3">
    <source>
        <dbReference type="Pfam" id="PF04216"/>
    </source>
</evidence>
<evidence type="ECO:0000259" key="4">
    <source>
        <dbReference type="Pfam" id="PF24859"/>
    </source>
</evidence>
<dbReference type="PANTHER" id="PTHR37689">
    <property type="entry name" value="PROTEIN FDHE"/>
    <property type="match status" value="1"/>
</dbReference>
<dbReference type="Pfam" id="PF24859">
    <property type="entry name" value="FdhE_central"/>
    <property type="match status" value="1"/>
</dbReference>
<sequence length="335" mass="36504">MENSSPPVPCSTPDRGALMTASSNRPAPPLPSDVPVPPEERTGGIVSIDPVLSPDLKALYERRITRLTALEEKAGEDGGNYLAFLRHLVELQTRQLEQAPLSPQDMATMAVWLNSTVMPSAEALAEAPFWQEIFRTFIAELASALPAPQTEALQQTSRDIPELARQAHLLLTGNFSEANQLLAVPLFAVLSLCWAQGASMLLATEEARKARAEPEAVNCPCCGALAVASLVMTGGREGLRYQECSLCETRWHRVRSLCTVCGESGKLNYWSLDEQKAPVEVETCGDCLSYVKLIRLDRDPQQEGVADDLGTFPLDGLIVEKSFTRSTINPFALPL</sequence>
<feature type="compositionally biased region" description="Pro residues" evidence="2">
    <location>
        <begin position="26"/>
        <end position="37"/>
    </location>
</feature>
<dbReference type="PANTHER" id="PTHR37689:SF1">
    <property type="entry name" value="PROTEIN FDHE"/>
    <property type="match status" value="1"/>
</dbReference>
<dbReference type="GO" id="GO:0008199">
    <property type="term" value="F:ferric iron binding"/>
    <property type="evidence" value="ECO:0007669"/>
    <property type="project" value="TreeGrafter"/>
</dbReference>
<dbReference type="Proteomes" id="UP000315037">
    <property type="component" value="Unassembled WGS sequence"/>
</dbReference>
<dbReference type="InterPro" id="IPR056796">
    <property type="entry name" value="FdhE_C"/>
</dbReference>
<feature type="domain" description="FdhE C-terminal" evidence="5">
    <location>
        <begin position="258"/>
        <end position="331"/>
    </location>
</feature>
<dbReference type="InterPro" id="IPR056774">
    <property type="entry name" value="FdhE_N"/>
</dbReference>
<reference evidence="6 7" key="1">
    <citation type="submission" date="2019-03" db="EMBL/GenBank/DDBJ databases">
        <title>The complete genome sequence of Neokomagataea sp. Jb2 NBRC113641.</title>
        <authorList>
            <person name="Chua K.-O."/>
            <person name="Chan K.-G."/>
            <person name="See-Too W.-S."/>
        </authorList>
    </citation>
    <scope>NUCLEOTIDE SEQUENCE [LARGE SCALE GENOMIC DNA]</scope>
    <source>
        <strain evidence="6 7">Jb2</strain>
    </source>
</reference>
<dbReference type="InterPro" id="IPR024064">
    <property type="entry name" value="FdhE-like_sf"/>
</dbReference>
<evidence type="ECO:0000256" key="2">
    <source>
        <dbReference type="SAM" id="MobiDB-lite"/>
    </source>
</evidence>
<feature type="compositionally biased region" description="Pro residues" evidence="2">
    <location>
        <begin position="1"/>
        <end position="10"/>
    </location>
</feature>
<dbReference type="Gene3D" id="3.90.1670.10">
    <property type="entry name" value="FdhE-like domain"/>
    <property type="match status" value="1"/>
</dbReference>
<protein>
    <submittedName>
        <fullName evidence="6">Formate dehydrogenase accessory protein FdhE</fullName>
    </submittedName>
</protein>
<evidence type="ECO:0000256" key="1">
    <source>
        <dbReference type="ARBA" id="ARBA00022490"/>
    </source>
</evidence>
<dbReference type="GO" id="GO:0005829">
    <property type="term" value="C:cytosol"/>
    <property type="evidence" value="ECO:0007669"/>
    <property type="project" value="TreeGrafter"/>
</dbReference>
<dbReference type="InterPro" id="IPR056797">
    <property type="entry name" value="FdhE_central"/>
</dbReference>
<feature type="domain" description="FdhE N-terminal" evidence="3">
    <location>
        <begin position="48"/>
        <end position="207"/>
    </location>
</feature>
<dbReference type="SUPFAM" id="SSF144020">
    <property type="entry name" value="FdhE-like"/>
    <property type="match status" value="1"/>
</dbReference>
<dbReference type="CDD" id="cd16341">
    <property type="entry name" value="FdhE"/>
    <property type="match status" value="1"/>
</dbReference>
<evidence type="ECO:0000313" key="6">
    <source>
        <dbReference type="EMBL" id="TPW36040.1"/>
    </source>
</evidence>
<gene>
    <name evidence="6" type="primary">fdhE</name>
    <name evidence="6" type="ORF">E3202_03835</name>
</gene>
<keyword evidence="1" id="KW-0963">Cytoplasm</keyword>
<dbReference type="NCBIfam" id="TIGR01562">
    <property type="entry name" value="FdhE"/>
    <property type="match status" value="1"/>
</dbReference>
<feature type="region of interest" description="Disordered" evidence="2">
    <location>
        <begin position="1"/>
        <end position="47"/>
    </location>
</feature>
<proteinExistence type="predicted"/>
<dbReference type="AlphaFoldDB" id="A0A506URR7"/>
<keyword evidence="7" id="KW-1185">Reference proteome</keyword>
<dbReference type="InterPro" id="IPR006452">
    <property type="entry name" value="Formate_DH_accessory"/>
</dbReference>